<dbReference type="Gene3D" id="2.40.30.220">
    <property type="entry name" value="Photosystem II Psb28"/>
    <property type="match status" value="1"/>
</dbReference>
<dbReference type="PANTHER" id="PTHR34963:SF2">
    <property type="entry name" value="PHOTOSYSTEM II REACTION CENTER PSB28 PROTEIN, CHLOROPLASTIC"/>
    <property type="match status" value="1"/>
</dbReference>
<organism evidence="6 7">
    <name type="scientific">Okeania hirsuta</name>
    <dbReference type="NCBI Taxonomy" id="1458930"/>
    <lineage>
        <taxon>Bacteria</taxon>
        <taxon>Bacillati</taxon>
        <taxon>Cyanobacteriota</taxon>
        <taxon>Cyanophyceae</taxon>
        <taxon>Oscillatoriophycideae</taxon>
        <taxon>Oscillatoriales</taxon>
        <taxon>Microcoleaceae</taxon>
        <taxon>Okeania</taxon>
    </lineage>
</organism>
<evidence type="ECO:0000313" key="6">
    <source>
        <dbReference type="EMBL" id="RQH44315.1"/>
    </source>
</evidence>
<comment type="subcellular location">
    <subcellularLocation>
        <location evidence="1">Membrane</location>
        <topology evidence="1">Peripheral membrane protein</topology>
    </subcellularLocation>
</comment>
<evidence type="ECO:0000256" key="4">
    <source>
        <dbReference type="ARBA" id="ARBA00023276"/>
    </source>
</evidence>
<protein>
    <recommendedName>
        <fullName evidence="5">Photosystem II reaction center Psb28 protein</fullName>
    </recommendedName>
</protein>
<keyword evidence="3" id="KW-0472">Membrane</keyword>
<dbReference type="PANTHER" id="PTHR34963">
    <property type="match status" value="1"/>
</dbReference>
<keyword evidence="2 5" id="KW-0602">Photosynthesis</keyword>
<dbReference type="RefSeq" id="WP_124147349.1">
    <property type="nucleotide sequence ID" value="NZ_CAWOKI010000256.1"/>
</dbReference>
<dbReference type="InterPro" id="IPR038676">
    <property type="entry name" value="Psb28_c1_sf"/>
</dbReference>
<evidence type="ECO:0000256" key="3">
    <source>
        <dbReference type="ARBA" id="ARBA00023136"/>
    </source>
</evidence>
<reference evidence="6 7" key="1">
    <citation type="journal article" date="2018" name="ACS Chem. Biol.">
        <title>Ketoreductase domain dysfunction expands chemodiversity: malyngamide biosynthesis in the cyanobacterium Okeania hirsuta.</title>
        <authorList>
            <person name="Moss N.A."/>
            <person name="Leao T."/>
            <person name="Rankin M."/>
            <person name="McCullough T.M."/>
            <person name="Qu P."/>
            <person name="Korobeynikov A."/>
            <person name="Smith J.L."/>
            <person name="Gerwick L."/>
            <person name="Gerwick W.H."/>
        </authorList>
    </citation>
    <scope>NUCLEOTIDE SEQUENCE [LARGE SCALE GENOMIC DNA]</scope>
    <source>
        <strain evidence="6 7">PAB10Feb10-1</strain>
    </source>
</reference>
<dbReference type="AlphaFoldDB" id="A0A3N6MZU6"/>
<proteinExistence type="inferred from homology"/>
<evidence type="ECO:0000256" key="1">
    <source>
        <dbReference type="ARBA" id="ARBA00004170"/>
    </source>
</evidence>
<dbReference type="NCBIfam" id="TIGR03047">
    <property type="entry name" value="PS_II_psb28"/>
    <property type="match status" value="1"/>
</dbReference>
<dbReference type="Pfam" id="PF03912">
    <property type="entry name" value="Psb28"/>
    <property type="match status" value="1"/>
</dbReference>
<keyword evidence="4 5" id="KW-0604">Photosystem II</keyword>
<evidence type="ECO:0000313" key="7">
    <source>
        <dbReference type="Proteomes" id="UP000269154"/>
    </source>
</evidence>
<comment type="caution">
    <text evidence="6">The sequence shown here is derived from an EMBL/GenBank/DDBJ whole genome shotgun (WGS) entry which is preliminary data.</text>
</comment>
<evidence type="ECO:0000256" key="2">
    <source>
        <dbReference type="ARBA" id="ARBA00022531"/>
    </source>
</evidence>
<dbReference type="EMBL" id="RCBY01000053">
    <property type="protein sequence ID" value="RQH44315.1"/>
    <property type="molecule type" value="Genomic_DNA"/>
</dbReference>
<dbReference type="Proteomes" id="UP000269154">
    <property type="component" value="Unassembled WGS sequence"/>
</dbReference>
<dbReference type="GO" id="GO:0015979">
    <property type="term" value="P:photosynthesis"/>
    <property type="evidence" value="ECO:0007669"/>
    <property type="project" value="UniProtKB-KW"/>
</dbReference>
<evidence type="ECO:0000256" key="5">
    <source>
        <dbReference type="RuleBase" id="RU003509"/>
    </source>
</evidence>
<name>A0A3N6MZU6_9CYAN</name>
<dbReference type="OrthoDB" id="559598at2"/>
<sequence>MTVSVEFIEGLNEKITEVSLRKRRNSDTKIVVLMFDRLQATESFRSFTNKINKLWLKDEEGNIEVAPSGIKFLSADESDFSQVECSFEVESEENFERVMRFLHRYAEANGFEFKSN</sequence>
<comment type="similarity">
    <text evidence="5">Belongs to the Psb28 family.</text>
</comment>
<gene>
    <name evidence="6" type="primary">psb28</name>
    <name evidence="6" type="ORF">D5R40_11630</name>
</gene>
<accession>A0A3N6MZU6</accession>
<keyword evidence="7" id="KW-1185">Reference proteome</keyword>
<dbReference type="GO" id="GO:0009654">
    <property type="term" value="C:photosystem II oxygen evolving complex"/>
    <property type="evidence" value="ECO:0007669"/>
    <property type="project" value="InterPro"/>
</dbReference>
<dbReference type="InterPro" id="IPR005610">
    <property type="entry name" value="PSII_Psb28_class-1"/>
</dbReference>